<evidence type="ECO:0000256" key="5">
    <source>
        <dbReference type="ARBA" id="ARBA00023163"/>
    </source>
</evidence>
<dbReference type="Pfam" id="PF06870">
    <property type="entry name" value="RNA_pol_I_A49"/>
    <property type="match status" value="1"/>
</dbReference>
<organism evidence="8 9">
    <name type="scientific">Candidozyma haemuli</name>
    <dbReference type="NCBI Taxonomy" id="45357"/>
    <lineage>
        <taxon>Eukaryota</taxon>
        <taxon>Fungi</taxon>
        <taxon>Dikarya</taxon>
        <taxon>Ascomycota</taxon>
        <taxon>Saccharomycotina</taxon>
        <taxon>Pichiomycetes</taxon>
        <taxon>Metschnikowiaceae</taxon>
        <taxon>Candidozyma</taxon>
    </lineage>
</organism>
<protein>
    <submittedName>
        <fullName evidence="8">Uncharacterized protein</fullName>
    </submittedName>
</protein>
<comment type="subcellular location">
    <subcellularLocation>
        <location evidence="1">Nucleus</location>
        <location evidence="1">Nucleolus</location>
    </subcellularLocation>
</comment>
<keyword evidence="6" id="KW-0539">Nucleus</keyword>
<dbReference type="Pfam" id="PF00956">
    <property type="entry name" value="NAP"/>
    <property type="match status" value="1"/>
</dbReference>
<evidence type="ECO:0000256" key="1">
    <source>
        <dbReference type="ARBA" id="ARBA00004604"/>
    </source>
</evidence>
<keyword evidence="4" id="KW-0240">DNA-directed RNA polymerase</keyword>
<name>A0ABX8I640_9ASCO</name>
<evidence type="ECO:0000256" key="6">
    <source>
        <dbReference type="ARBA" id="ARBA00023242"/>
    </source>
</evidence>
<evidence type="ECO:0000313" key="8">
    <source>
        <dbReference type="EMBL" id="QWU88731.1"/>
    </source>
</evidence>
<evidence type="ECO:0000256" key="4">
    <source>
        <dbReference type="ARBA" id="ARBA00022478"/>
    </source>
</evidence>
<gene>
    <name evidence="8" type="ORF">CA3LBN_003039</name>
</gene>
<evidence type="ECO:0000256" key="3">
    <source>
        <dbReference type="ARBA" id="ARBA00009947"/>
    </source>
</evidence>
<keyword evidence="5" id="KW-0804">Transcription</keyword>
<feature type="region of interest" description="Disordered" evidence="7">
    <location>
        <begin position="635"/>
        <end position="671"/>
    </location>
</feature>
<evidence type="ECO:0000256" key="7">
    <source>
        <dbReference type="SAM" id="MobiDB-lite"/>
    </source>
</evidence>
<dbReference type="Proteomes" id="UP000825434">
    <property type="component" value="Chromosome 3"/>
</dbReference>
<reference evidence="8 9" key="1">
    <citation type="submission" date="2021-06" db="EMBL/GenBank/DDBJ databases">
        <title>Candida outbreak in Lebanon.</title>
        <authorList>
            <person name="Finianos M."/>
        </authorList>
    </citation>
    <scope>NUCLEOTIDE SEQUENCE [LARGE SCALE GENOMIC DNA]</scope>
    <source>
        <strain evidence="8">CA3LBN</strain>
    </source>
</reference>
<accession>A0ABX8I640</accession>
<dbReference type="InterPro" id="IPR009668">
    <property type="entry name" value="RNA_pol-assoc_fac_A49-like"/>
</dbReference>
<proteinExistence type="inferred from homology"/>
<evidence type="ECO:0000313" key="9">
    <source>
        <dbReference type="Proteomes" id="UP000825434"/>
    </source>
</evidence>
<evidence type="ECO:0000256" key="2">
    <source>
        <dbReference type="ARBA" id="ARBA00009430"/>
    </source>
</evidence>
<dbReference type="InterPro" id="IPR037231">
    <property type="entry name" value="NAP-like_sf"/>
</dbReference>
<comment type="similarity">
    <text evidence="2">Belongs to the eukaryotic RPA49/POLR1E RNA polymerase subunit family.</text>
</comment>
<sequence>MGKSDKSTDLKVTSVATDPSLVVGAFFNGLEIPTDTSFDLYKHPVEDDYLLHGENSTLEYNGLTSDNQDNNDYVVALYDAKSKSVELYKAPLVQTRVTSLDSRVHKGPKIKSRGSKYVDQRLALGQEFGTKKAKAAIASLARNRIDLEKLQDSEMDIVDTVKESTADLPSVQSIQAAPENSVVPPVNADATNVEDIYALDGIVPPSELSSIRVSAFLEESDPAARLELMPYKSAFVARHLDKLVSSSNERKLQMLYYVSLLMGVYQNRRKRDKASLMEALGNKPSELLVDGVLKRFTAHRRGDLGKAKDRSFIFDTHNEDKLFCYMLALMFHIEGFFLELTPLSKDLNLKPSKLALLFKALGARIRPATVGMAEALGIPKKEASTYKIAELKVPFTPPEMVSHRRRSRARTFARSLSSLIFESHPSIIMADLADALTKLADNEQAMGDAEKDVEIFRIQRMQSIYKKRADITKTIPQFWYIVLAQNDDFGEYIRPEDLKYLETITDIYVDHPIADAKHYRDFTITFSFGEGSVPKQDVTKKFTTVDEDGEAKIYSEPAEVQWPEELKDISPALIRKNKESENYTSDEKKRYRQGMKSLFAWFEWTGKKPSKEFRSGEDLARLIVDDLVPNAVHYYSEAMNNDGESEVDDSSEGEELDLSDDEPEKKKQKKE</sequence>
<feature type="compositionally biased region" description="Acidic residues" evidence="7">
    <location>
        <begin position="643"/>
        <end position="662"/>
    </location>
</feature>
<keyword evidence="9" id="KW-1185">Reference proteome</keyword>
<comment type="similarity">
    <text evidence="3">Belongs to the nucleosome assembly protein (NAP) family.</text>
</comment>
<dbReference type="SUPFAM" id="SSF143113">
    <property type="entry name" value="NAP-like"/>
    <property type="match status" value="1"/>
</dbReference>
<dbReference type="PANTHER" id="PTHR14440">
    <property type="entry name" value="DNA-DIRECTED RNA POLYMERASE I SUBUNIT RPA49"/>
    <property type="match status" value="1"/>
</dbReference>
<dbReference type="InterPro" id="IPR002164">
    <property type="entry name" value="NAP_family"/>
</dbReference>
<dbReference type="EMBL" id="CP076663">
    <property type="protein sequence ID" value="QWU88731.1"/>
    <property type="molecule type" value="Genomic_DNA"/>
</dbReference>
<dbReference type="Gene3D" id="3.30.1120.90">
    <property type="entry name" value="Nucleosome assembly protein"/>
    <property type="match status" value="1"/>
</dbReference>